<dbReference type="Pfam" id="PF00588">
    <property type="entry name" value="SpoU_methylase"/>
    <property type="match status" value="1"/>
</dbReference>
<dbReference type="InterPro" id="IPR024915">
    <property type="entry name" value="23S_rRNA_MeTrfase_RlmB"/>
</dbReference>
<dbReference type="Gene3D" id="3.30.1330.30">
    <property type="match status" value="1"/>
</dbReference>
<comment type="similarity">
    <text evidence="6">Belongs to the class IV-like SAM-binding methyltransferase superfamily. RNA methyltransferase TrmH family. RlmB subfamily.</text>
</comment>
<comment type="function">
    <text evidence="6">Specifically methylates the ribose of guanosine 2251 in 23S rRNA.</text>
</comment>
<keyword evidence="5 6" id="KW-0949">S-adenosyl-L-methionine</keyword>
<dbReference type="EC" id="2.1.1.185" evidence="6"/>
<dbReference type="SMART" id="SM00967">
    <property type="entry name" value="SpoU_sub_bind"/>
    <property type="match status" value="1"/>
</dbReference>
<dbReference type="InterPro" id="IPR013123">
    <property type="entry name" value="SpoU_subst-bd"/>
</dbReference>
<evidence type="ECO:0000256" key="6">
    <source>
        <dbReference type="HAMAP-Rule" id="MF_01887"/>
    </source>
</evidence>
<evidence type="ECO:0000256" key="3">
    <source>
        <dbReference type="ARBA" id="ARBA00022603"/>
    </source>
</evidence>
<dbReference type="NCBIfam" id="TIGR00186">
    <property type="entry name" value="rRNA_methyl_3"/>
    <property type="match status" value="1"/>
</dbReference>
<evidence type="ECO:0000256" key="5">
    <source>
        <dbReference type="ARBA" id="ARBA00022691"/>
    </source>
</evidence>
<keyword evidence="2 6" id="KW-0698">rRNA processing</keyword>
<dbReference type="EMBL" id="JBDKXB010000002">
    <property type="protein sequence ID" value="MEY6431329.1"/>
    <property type="molecule type" value="Genomic_DNA"/>
</dbReference>
<dbReference type="PANTHER" id="PTHR46429:SF1">
    <property type="entry name" value="23S RRNA (GUANOSINE-2'-O-)-METHYLTRANSFERASE RLMB"/>
    <property type="match status" value="1"/>
</dbReference>
<comment type="subcellular location">
    <subcellularLocation>
        <location evidence="6">Cytoplasm</location>
    </subcellularLocation>
</comment>
<dbReference type="InterPro" id="IPR001537">
    <property type="entry name" value="SpoU_MeTrfase"/>
</dbReference>
<comment type="catalytic activity">
    <reaction evidence="6">
        <text>guanosine(2251) in 23S rRNA + S-adenosyl-L-methionine = 2'-O-methylguanosine(2251) in 23S rRNA + S-adenosyl-L-homocysteine + H(+)</text>
        <dbReference type="Rhea" id="RHEA:24140"/>
        <dbReference type="Rhea" id="RHEA-COMP:10239"/>
        <dbReference type="Rhea" id="RHEA-COMP:10241"/>
        <dbReference type="ChEBI" id="CHEBI:15378"/>
        <dbReference type="ChEBI" id="CHEBI:57856"/>
        <dbReference type="ChEBI" id="CHEBI:59789"/>
        <dbReference type="ChEBI" id="CHEBI:74269"/>
        <dbReference type="ChEBI" id="CHEBI:74445"/>
        <dbReference type="EC" id="2.1.1.185"/>
    </reaction>
</comment>
<sequence length="250" mass="27017">MTPPGLTPIGGRHSVRLALKQGQAGLVELWIAAGDRERRLADLAEQARQAGLPVRVMAREELDRVSPGLQHQGVLAWVRPVAPRDETDLETRLEALSGPPFLLILDEVQDPHNLGACLRTAEAVGVQAVIAPRDRAVGLTPVVLKVACGATETLPYIQVANLSRTMDRLKARGIWLVGLTGDAGADLYDADLTGPLALVMGNEGRGLRRLTRERCDLLVRLPMVGQVESLNVSVATGIGLYEAFRQRRPV</sequence>
<gene>
    <name evidence="6 8" type="primary">rlmB</name>
    <name evidence="8" type="ORF">ABC977_02785</name>
</gene>
<keyword evidence="4 6" id="KW-0808">Transferase</keyword>
<evidence type="ECO:0000313" key="9">
    <source>
        <dbReference type="Proteomes" id="UP001564408"/>
    </source>
</evidence>
<dbReference type="InterPro" id="IPR029026">
    <property type="entry name" value="tRNA_m1G_MTases_N"/>
</dbReference>
<dbReference type="InterPro" id="IPR004441">
    <property type="entry name" value="rRNA_MeTrfase_TrmH"/>
</dbReference>
<feature type="binding site" evidence="6">
    <location>
        <position position="230"/>
    </location>
    <ligand>
        <name>S-adenosyl-L-methionine</name>
        <dbReference type="ChEBI" id="CHEBI:59789"/>
    </ligand>
</feature>
<keyword evidence="3 6" id="KW-0489">Methyltransferase</keyword>
<dbReference type="Pfam" id="PF08032">
    <property type="entry name" value="SpoU_sub_bind"/>
    <property type="match status" value="1"/>
</dbReference>
<name>A0ABV4BBG6_9GAMM</name>
<feature type="binding site" evidence="6">
    <location>
        <position position="201"/>
    </location>
    <ligand>
        <name>S-adenosyl-L-methionine</name>
        <dbReference type="ChEBI" id="CHEBI:59789"/>
    </ligand>
</feature>
<dbReference type="SUPFAM" id="SSF75217">
    <property type="entry name" value="alpha/beta knot"/>
    <property type="match status" value="1"/>
</dbReference>
<dbReference type="CDD" id="cd18103">
    <property type="entry name" value="SpoU-like_RlmB"/>
    <property type="match status" value="1"/>
</dbReference>
<reference evidence="8 9" key="1">
    <citation type="submission" date="2024-05" db="EMBL/GenBank/DDBJ databases">
        <title>Genome Sequence and Characterization of the New Strain Purple Sulfur Bacterium of Genus Thioalkalicoccus.</title>
        <authorList>
            <person name="Bryantseva I.A."/>
            <person name="Kyndt J.A."/>
            <person name="Imhoff J.F."/>
        </authorList>
    </citation>
    <scope>NUCLEOTIDE SEQUENCE [LARGE SCALE GENOMIC DNA]</scope>
    <source>
        <strain evidence="8 9">Um2</strain>
    </source>
</reference>
<accession>A0ABV4BBG6</accession>
<feature type="binding site" evidence="6">
    <location>
        <position position="221"/>
    </location>
    <ligand>
        <name>S-adenosyl-L-methionine</name>
        <dbReference type="ChEBI" id="CHEBI:59789"/>
    </ligand>
</feature>
<proteinExistence type="inferred from homology"/>
<keyword evidence="1 6" id="KW-0963">Cytoplasm</keyword>
<dbReference type="Gene3D" id="3.40.1280.10">
    <property type="match status" value="1"/>
</dbReference>
<dbReference type="PANTHER" id="PTHR46429">
    <property type="entry name" value="23S RRNA (GUANOSINE-2'-O-)-METHYLTRANSFERASE RLMB"/>
    <property type="match status" value="1"/>
</dbReference>
<evidence type="ECO:0000256" key="2">
    <source>
        <dbReference type="ARBA" id="ARBA00022552"/>
    </source>
</evidence>
<dbReference type="InterPro" id="IPR029064">
    <property type="entry name" value="Ribosomal_eL30-like_sf"/>
</dbReference>
<feature type="domain" description="RNA 2-O ribose methyltransferase substrate binding" evidence="7">
    <location>
        <begin position="8"/>
        <end position="84"/>
    </location>
</feature>
<organism evidence="8 9">
    <name type="scientific">Thioalkalicoccus limnaeus</name>
    <dbReference type="NCBI Taxonomy" id="120681"/>
    <lineage>
        <taxon>Bacteria</taxon>
        <taxon>Pseudomonadati</taxon>
        <taxon>Pseudomonadota</taxon>
        <taxon>Gammaproteobacteria</taxon>
        <taxon>Chromatiales</taxon>
        <taxon>Chromatiaceae</taxon>
        <taxon>Thioalkalicoccus</taxon>
    </lineage>
</organism>
<evidence type="ECO:0000259" key="7">
    <source>
        <dbReference type="SMART" id="SM00967"/>
    </source>
</evidence>
<comment type="caution">
    <text evidence="8">The sequence shown here is derived from an EMBL/GenBank/DDBJ whole genome shotgun (WGS) entry which is preliminary data.</text>
</comment>
<dbReference type="SUPFAM" id="SSF55315">
    <property type="entry name" value="L30e-like"/>
    <property type="match status" value="1"/>
</dbReference>
<keyword evidence="9" id="KW-1185">Reference proteome</keyword>
<evidence type="ECO:0000256" key="4">
    <source>
        <dbReference type="ARBA" id="ARBA00022679"/>
    </source>
</evidence>
<dbReference type="Proteomes" id="UP001564408">
    <property type="component" value="Unassembled WGS sequence"/>
</dbReference>
<evidence type="ECO:0000256" key="1">
    <source>
        <dbReference type="ARBA" id="ARBA00022490"/>
    </source>
</evidence>
<protein>
    <recommendedName>
        <fullName evidence="6">23S rRNA (guanosine-2'-O-)-methyltransferase RlmB</fullName>
        <ecNumber evidence="6">2.1.1.185</ecNumber>
    </recommendedName>
    <alternativeName>
        <fullName evidence="6">23S rRNA (guanosine2251 2'-O)-methyltransferase</fullName>
    </alternativeName>
    <alternativeName>
        <fullName evidence="6">23S rRNA Gm2251 2'-O-methyltransferase</fullName>
    </alternativeName>
</protein>
<dbReference type="RefSeq" id="WP_369665707.1">
    <property type="nucleotide sequence ID" value="NZ_JBDKXB010000002.1"/>
</dbReference>
<dbReference type="InterPro" id="IPR029028">
    <property type="entry name" value="Alpha/beta_knot_MTases"/>
</dbReference>
<evidence type="ECO:0000313" key="8">
    <source>
        <dbReference type="EMBL" id="MEY6431329.1"/>
    </source>
</evidence>
<dbReference type="HAMAP" id="MF_01887">
    <property type="entry name" value="23SrRNA_methyltr_B"/>
    <property type="match status" value="1"/>
</dbReference>